<proteinExistence type="predicted"/>
<dbReference type="EMBL" id="MU853813">
    <property type="protein sequence ID" value="KAK3939317.1"/>
    <property type="molecule type" value="Genomic_DNA"/>
</dbReference>
<dbReference type="Proteomes" id="UP001303473">
    <property type="component" value="Unassembled WGS sequence"/>
</dbReference>
<evidence type="ECO:0000313" key="2">
    <source>
        <dbReference type="EMBL" id="KAK3939317.1"/>
    </source>
</evidence>
<keyword evidence="3" id="KW-1185">Reference proteome</keyword>
<comment type="caution">
    <text evidence="2">The sequence shown here is derived from an EMBL/GenBank/DDBJ whole genome shotgun (WGS) entry which is preliminary data.</text>
</comment>
<dbReference type="AlphaFoldDB" id="A0AAN6S340"/>
<feature type="region of interest" description="Disordered" evidence="1">
    <location>
        <begin position="161"/>
        <end position="185"/>
    </location>
</feature>
<accession>A0AAN6S340</accession>
<evidence type="ECO:0000313" key="3">
    <source>
        <dbReference type="Proteomes" id="UP001303473"/>
    </source>
</evidence>
<organism evidence="2 3">
    <name type="scientific">Diplogelasinospora grovesii</name>
    <dbReference type="NCBI Taxonomy" id="303347"/>
    <lineage>
        <taxon>Eukaryota</taxon>
        <taxon>Fungi</taxon>
        <taxon>Dikarya</taxon>
        <taxon>Ascomycota</taxon>
        <taxon>Pezizomycotina</taxon>
        <taxon>Sordariomycetes</taxon>
        <taxon>Sordariomycetidae</taxon>
        <taxon>Sordariales</taxon>
        <taxon>Diplogelasinosporaceae</taxon>
        <taxon>Diplogelasinospora</taxon>
    </lineage>
</organism>
<evidence type="ECO:0000256" key="1">
    <source>
        <dbReference type="SAM" id="MobiDB-lite"/>
    </source>
</evidence>
<feature type="region of interest" description="Disordered" evidence="1">
    <location>
        <begin position="1"/>
        <end position="33"/>
    </location>
</feature>
<name>A0AAN6S340_9PEZI</name>
<reference evidence="3" key="1">
    <citation type="journal article" date="2023" name="Mol. Phylogenet. Evol.">
        <title>Genome-scale phylogeny and comparative genomics of the fungal order Sordariales.</title>
        <authorList>
            <person name="Hensen N."/>
            <person name="Bonometti L."/>
            <person name="Westerberg I."/>
            <person name="Brannstrom I.O."/>
            <person name="Guillou S."/>
            <person name="Cros-Aarteil S."/>
            <person name="Calhoun S."/>
            <person name="Haridas S."/>
            <person name="Kuo A."/>
            <person name="Mondo S."/>
            <person name="Pangilinan J."/>
            <person name="Riley R."/>
            <person name="LaButti K."/>
            <person name="Andreopoulos B."/>
            <person name="Lipzen A."/>
            <person name="Chen C."/>
            <person name="Yan M."/>
            <person name="Daum C."/>
            <person name="Ng V."/>
            <person name="Clum A."/>
            <person name="Steindorff A."/>
            <person name="Ohm R.A."/>
            <person name="Martin F."/>
            <person name="Silar P."/>
            <person name="Natvig D.O."/>
            <person name="Lalanne C."/>
            <person name="Gautier V."/>
            <person name="Ament-Velasquez S.L."/>
            <person name="Kruys A."/>
            <person name="Hutchinson M.I."/>
            <person name="Powell A.J."/>
            <person name="Barry K."/>
            <person name="Miller A.N."/>
            <person name="Grigoriev I.V."/>
            <person name="Debuchy R."/>
            <person name="Gladieux P."/>
            <person name="Hiltunen Thoren M."/>
            <person name="Johannesson H."/>
        </authorList>
    </citation>
    <scope>NUCLEOTIDE SEQUENCE [LARGE SCALE GENOMIC DNA]</scope>
    <source>
        <strain evidence="3">CBS 340.73</strain>
    </source>
</reference>
<protein>
    <submittedName>
        <fullName evidence="2">Uncharacterized protein</fullName>
    </submittedName>
</protein>
<feature type="compositionally biased region" description="Polar residues" evidence="1">
    <location>
        <begin position="1"/>
        <end position="16"/>
    </location>
</feature>
<sequence length="185" mass="20818">MSTGTTKSTTKDALSTASQPAQQPSSSSRKVSLSPLPYPPTFRFDNIARWEEWLSTHHDDPKLRLFGLWLKIDKSGTPKKQVTYVEALDIAHCHGWVGREIRPYWDGDTSCFWQKMTPRRKRGPWSKHSIKRAELLVERGLMTPAGQAEIDAAKAGGRWALPHASRATREHRDDAAGLSARTGRE</sequence>
<gene>
    <name evidence="2" type="ORF">QBC46DRAFT_438129</name>
</gene>
<feature type="compositionally biased region" description="Low complexity" evidence="1">
    <location>
        <begin position="17"/>
        <end position="33"/>
    </location>
</feature>